<proteinExistence type="predicted"/>
<evidence type="ECO:0000313" key="3">
    <source>
        <dbReference type="Proteomes" id="UP000626244"/>
    </source>
</evidence>
<feature type="domain" description="Core" evidence="1">
    <location>
        <begin position="1"/>
        <end position="100"/>
    </location>
</feature>
<dbReference type="SUPFAM" id="SSF89360">
    <property type="entry name" value="HesB-like domain"/>
    <property type="match status" value="1"/>
</dbReference>
<sequence length="103" mass="12093">MDFTITEAAKVELNKIGEHKIIQLSFDRGSCDIVNNIYEMKVVDKRPTNEYEKVLAYENIEFIVNNDFDDVYDNQLVVDYANGSFIFKNRNQIFNNKIGLRYV</sequence>
<evidence type="ECO:0000259" key="1">
    <source>
        <dbReference type="Pfam" id="PF01521"/>
    </source>
</evidence>
<dbReference type="InterPro" id="IPR035903">
    <property type="entry name" value="HesB-like_dom_sf"/>
</dbReference>
<dbReference type="InterPro" id="IPR000361">
    <property type="entry name" value="ATAP_core_dom"/>
</dbReference>
<keyword evidence="3" id="KW-1185">Reference proteome</keyword>
<dbReference type="Proteomes" id="UP000626244">
    <property type="component" value="Unassembled WGS sequence"/>
</dbReference>
<dbReference type="Pfam" id="PF01521">
    <property type="entry name" value="Fe-S_biosyn"/>
    <property type="match status" value="1"/>
</dbReference>
<reference evidence="3" key="1">
    <citation type="journal article" date="2019" name="Int. J. Syst. Evol. Microbiol.">
        <title>The Global Catalogue of Microorganisms (GCM) 10K type strain sequencing project: providing services to taxonomists for standard genome sequencing and annotation.</title>
        <authorList>
            <consortium name="The Broad Institute Genomics Platform"/>
            <consortium name="The Broad Institute Genome Sequencing Center for Infectious Disease"/>
            <person name="Wu L."/>
            <person name="Ma J."/>
        </authorList>
    </citation>
    <scope>NUCLEOTIDE SEQUENCE [LARGE SCALE GENOMIC DNA]</scope>
    <source>
        <strain evidence="3">CGMCC 1.14993</strain>
    </source>
</reference>
<name>A0A8J3F2J3_9BACI</name>
<comment type="caution">
    <text evidence="2">The sequence shown here is derived from an EMBL/GenBank/DDBJ whole genome shotgun (WGS) entry which is preliminary data.</text>
</comment>
<dbReference type="EMBL" id="BMHB01000004">
    <property type="protein sequence ID" value="GGI18019.1"/>
    <property type="molecule type" value="Genomic_DNA"/>
</dbReference>
<dbReference type="OrthoDB" id="2875600at2"/>
<evidence type="ECO:0000313" key="2">
    <source>
        <dbReference type="EMBL" id="GGI18019.1"/>
    </source>
</evidence>
<dbReference type="RefSeq" id="WP_088003368.1">
    <property type="nucleotide sequence ID" value="NZ_BMHB01000004.1"/>
</dbReference>
<gene>
    <name evidence="2" type="ORF">GCM10007380_40840</name>
</gene>
<organism evidence="2 3">
    <name type="scientific">Gottfriedia solisilvae</name>
    <dbReference type="NCBI Taxonomy" id="1516104"/>
    <lineage>
        <taxon>Bacteria</taxon>
        <taxon>Bacillati</taxon>
        <taxon>Bacillota</taxon>
        <taxon>Bacilli</taxon>
        <taxon>Bacillales</taxon>
        <taxon>Bacillaceae</taxon>
        <taxon>Gottfriedia</taxon>
    </lineage>
</organism>
<protein>
    <recommendedName>
        <fullName evidence="1">Core domain-containing protein</fullName>
    </recommendedName>
</protein>
<accession>A0A8J3F2J3</accession>
<dbReference type="AlphaFoldDB" id="A0A8J3F2J3"/>
<dbReference type="Gene3D" id="2.60.300.12">
    <property type="entry name" value="HesB-like domain"/>
    <property type="match status" value="1"/>
</dbReference>